<name>A0A640TRT1_STRNI</name>
<dbReference type="EMBL" id="BLIP01000002">
    <property type="protein sequence ID" value="GFE25934.1"/>
    <property type="molecule type" value="Genomic_DNA"/>
</dbReference>
<comment type="caution">
    <text evidence="1">The sequence shown here is derived from an EMBL/GenBank/DDBJ whole genome shotgun (WGS) entry which is preliminary data.</text>
</comment>
<proteinExistence type="predicted"/>
<organism evidence="1 2">
    <name type="scientific">Streptomyces nigrescens</name>
    <dbReference type="NCBI Taxonomy" id="1920"/>
    <lineage>
        <taxon>Bacteria</taxon>
        <taxon>Bacillati</taxon>
        <taxon>Actinomycetota</taxon>
        <taxon>Actinomycetes</taxon>
        <taxon>Kitasatosporales</taxon>
        <taxon>Streptomycetaceae</taxon>
        <taxon>Streptomyces</taxon>
    </lineage>
</organism>
<gene>
    <name evidence="1" type="ORF">Sliba_63870</name>
</gene>
<evidence type="ECO:0000313" key="2">
    <source>
        <dbReference type="Proteomes" id="UP000429552"/>
    </source>
</evidence>
<reference evidence="1 2" key="1">
    <citation type="submission" date="2019-12" db="EMBL/GenBank/DDBJ databases">
        <title>Whole genome shotgun sequence of Streptomyces libani subsp. libani NBRC 13452.</title>
        <authorList>
            <person name="Ichikawa N."/>
            <person name="Kimura A."/>
            <person name="Kitahashi Y."/>
            <person name="Komaki H."/>
            <person name="Tamura T."/>
        </authorList>
    </citation>
    <scope>NUCLEOTIDE SEQUENCE [LARGE SCALE GENOMIC DNA]</scope>
    <source>
        <strain evidence="1 2">NBRC 13452</strain>
    </source>
</reference>
<evidence type="ECO:0000313" key="1">
    <source>
        <dbReference type="EMBL" id="GFE25934.1"/>
    </source>
</evidence>
<sequence>MLGMTTAPAGRQHWRKVGAWDTVCDGDRLICAACGTLVRSYQYRCHPPESAMFERCVGLAWCSGCRIYSGSVVHVPRKRSLVDALASLPGEQRERLVRSESRLVEFLDCQTRDSRG</sequence>
<dbReference type="Proteomes" id="UP000429552">
    <property type="component" value="Unassembled WGS sequence"/>
</dbReference>
<dbReference type="AlphaFoldDB" id="A0A640TRT1"/>
<protein>
    <submittedName>
        <fullName evidence="1">Uncharacterized protein</fullName>
    </submittedName>
</protein>
<accession>A0A640TRT1</accession>